<organism evidence="2 3">
    <name type="scientific">Effrenium voratum</name>
    <dbReference type="NCBI Taxonomy" id="2562239"/>
    <lineage>
        <taxon>Eukaryota</taxon>
        <taxon>Sar</taxon>
        <taxon>Alveolata</taxon>
        <taxon>Dinophyceae</taxon>
        <taxon>Suessiales</taxon>
        <taxon>Symbiodiniaceae</taxon>
        <taxon>Effrenium</taxon>
    </lineage>
</organism>
<protein>
    <submittedName>
        <fullName evidence="2">Uncharacterized protein</fullName>
    </submittedName>
</protein>
<feature type="signal peptide" evidence="1">
    <location>
        <begin position="1"/>
        <end position="20"/>
    </location>
</feature>
<evidence type="ECO:0000256" key="1">
    <source>
        <dbReference type="SAM" id="SignalP"/>
    </source>
</evidence>
<sequence>MLRICLRSRVIILLWRTKQALSRQRSACHEDWKHRLQKSFSDQGGKLAFQHIQSDFTPEVAQVTVVAKPALVSRCRSKCKPVLQLQQPVNPPSRVTCKGQTLELHQDRRTILLHPGQEVSKADLRGSPT</sequence>
<keyword evidence="1" id="KW-0732">Signal</keyword>
<gene>
    <name evidence="2" type="ORF">EVOR1521_LOCUS30083</name>
</gene>
<proteinExistence type="predicted"/>
<evidence type="ECO:0000313" key="3">
    <source>
        <dbReference type="Proteomes" id="UP001178507"/>
    </source>
</evidence>
<name>A0AA36JM99_9DINO</name>
<accession>A0AA36JM99</accession>
<dbReference type="AlphaFoldDB" id="A0AA36JM99"/>
<comment type="caution">
    <text evidence="2">The sequence shown here is derived from an EMBL/GenBank/DDBJ whole genome shotgun (WGS) entry which is preliminary data.</text>
</comment>
<reference evidence="2" key="1">
    <citation type="submission" date="2023-08" db="EMBL/GenBank/DDBJ databases">
        <authorList>
            <person name="Chen Y."/>
            <person name="Shah S."/>
            <person name="Dougan E. K."/>
            <person name="Thang M."/>
            <person name="Chan C."/>
        </authorList>
    </citation>
    <scope>NUCLEOTIDE SEQUENCE</scope>
</reference>
<keyword evidence="3" id="KW-1185">Reference proteome</keyword>
<dbReference type="Proteomes" id="UP001178507">
    <property type="component" value="Unassembled WGS sequence"/>
</dbReference>
<evidence type="ECO:0000313" key="2">
    <source>
        <dbReference type="EMBL" id="CAJ1408835.1"/>
    </source>
</evidence>
<dbReference type="EMBL" id="CAUJNA010003736">
    <property type="protein sequence ID" value="CAJ1408835.1"/>
    <property type="molecule type" value="Genomic_DNA"/>
</dbReference>
<feature type="chain" id="PRO_5041405637" evidence="1">
    <location>
        <begin position="21"/>
        <end position="129"/>
    </location>
</feature>